<organism evidence="1 2">
    <name type="scientific">Vaccinium darrowii</name>
    <dbReference type="NCBI Taxonomy" id="229202"/>
    <lineage>
        <taxon>Eukaryota</taxon>
        <taxon>Viridiplantae</taxon>
        <taxon>Streptophyta</taxon>
        <taxon>Embryophyta</taxon>
        <taxon>Tracheophyta</taxon>
        <taxon>Spermatophyta</taxon>
        <taxon>Magnoliopsida</taxon>
        <taxon>eudicotyledons</taxon>
        <taxon>Gunneridae</taxon>
        <taxon>Pentapetalae</taxon>
        <taxon>asterids</taxon>
        <taxon>Ericales</taxon>
        <taxon>Ericaceae</taxon>
        <taxon>Vaccinioideae</taxon>
        <taxon>Vaccinieae</taxon>
        <taxon>Vaccinium</taxon>
    </lineage>
</organism>
<keyword evidence="2" id="KW-1185">Reference proteome</keyword>
<name>A0ACB7XBJ0_9ERIC</name>
<protein>
    <submittedName>
        <fullName evidence="1">Uncharacterized protein</fullName>
    </submittedName>
</protein>
<dbReference type="Proteomes" id="UP000828048">
    <property type="component" value="Chromosome 6"/>
</dbReference>
<accession>A0ACB7XBJ0</accession>
<dbReference type="EMBL" id="CM037156">
    <property type="protein sequence ID" value="KAH7837984.1"/>
    <property type="molecule type" value="Genomic_DNA"/>
</dbReference>
<reference evidence="1 2" key="1">
    <citation type="journal article" date="2021" name="Hortic Res">
        <title>High-quality reference genome and annotation aids understanding of berry development for evergreen blueberry (Vaccinium darrowii).</title>
        <authorList>
            <person name="Yu J."/>
            <person name="Hulse-Kemp A.M."/>
            <person name="Babiker E."/>
            <person name="Staton M."/>
        </authorList>
    </citation>
    <scope>NUCLEOTIDE SEQUENCE [LARGE SCALE GENOMIC DNA]</scope>
    <source>
        <strain evidence="2">cv. NJ 8807/NJ 8810</strain>
        <tissue evidence="1">Young leaf</tissue>
    </source>
</reference>
<evidence type="ECO:0000313" key="2">
    <source>
        <dbReference type="Proteomes" id="UP000828048"/>
    </source>
</evidence>
<evidence type="ECO:0000313" key="1">
    <source>
        <dbReference type="EMBL" id="KAH7837984.1"/>
    </source>
</evidence>
<sequence length="162" mass="18609">MCDIVNVLIAPTNPSLAGLLTNNKFDFVKLVNVHGKLPSKESVCRSLQAYEGIYNSTGRRIWHWGQPWWGYTDHIRKHKAAFGHANAEFEESESTSIPWDKKRPNPHIFHSTTRQMEGMQDGKPHCTVSLLDFRVAMQLNPQQLGEDWPLLLEKICIRLSEE</sequence>
<comment type="caution">
    <text evidence="1">The sequence shown here is derived from an EMBL/GenBank/DDBJ whole genome shotgun (WGS) entry which is preliminary data.</text>
</comment>
<proteinExistence type="predicted"/>
<gene>
    <name evidence="1" type="ORF">Vadar_020452</name>
</gene>